<comment type="catalytic activity">
    <reaction evidence="1">
        <text>3',5'-cyclic CMP + H2O = CMP + H(+)</text>
        <dbReference type="Rhea" id="RHEA:72675"/>
        <dbReference type="ChEBI" id="CHEBI:15377"/>
        <dbReference type="ChEBI" id="CHEBI:15378"/>
        <dbReference type="ChEBI" id="CHEBI:58003"/>
        <dbReference type="ChEBI" id="CHEBI:60377"/>
    </reaction>
    <physiologicalReaction direction="left-to-right" evidence="1">
        <dbReference type="Rhea" id="RHEA:72676"/>
    </physiologicalReaction>
</comment>
<dbReference type="PANTHER" id="PTHR30619:SF1">
    <property type="entry name" value="RECOMBINATION PROTEIN 2"/>
    <property type="match status" value="1"/>
</dbReference>
<name>A0ABT2U9T6_9BACL</name>
<dbReference type="PANTHER" id="PTHR30619">
    <property type="entry name" value="DNA INTERNALIZATION/COMPETENCE PROTEIN COMEC/REC2"/>
    <property type="match status" value="1"/>
</dbReference>
<sequence length="322" mass="36522">MKQQHAYQPETGYLRIKTFNLNSKEHTPLGVPVEMPADSFLFSYYQAERTFHILMDAGKKSQCQQIIIPYLLESGITRIDMAILTHPHQDHFGGFIDILEHPDIAVDQIIYAPVSGKDVEKGGVADQNYDNWQQFDTILQRNKHLHRAISRENIGEQIRIDVDLYWDIIDVPLFQQDEMEPNVNLNNLNLVLKLSFKEFTALFPGDCAAQQTEGILQSAASKQLSKLFLLKAAHHGGDQSLNRELIEACDARVVIIPSNYYIVENKAAFAANNHLYSKNGAKVFRTDVFETIELTTDGYSVTCSAEAQDYSETVYFPSCSRN</sequence>
<dbReference type="Pfam" id="PF00753">
    <property type="entry name" value="Lactamase_B"/>
    <property type="match status" value="1"/>
</dbReference>
<comment type="catalytic activity">
    <reaction evidence="3">
        <text>3',5'-cyclic UMP + H2O = UMP + H(+)</text>
        <dbReference type="Rhea" id="RHEA:70575"/>
        <dbReference type="ChEBI" id="CHEBI:15377"/>
        <dbReference type="ChEBI" id="CHEBI:15378"/>
        <dbReference type="ChEBI" id="CHEBI:57865"/>
        <dbReference type="ChEBI" id="CHEBI:184387"/>
    </reaction>
    <physiologicalReaction direction="left-to-right" evidence="3">
        <dbReference type="Rhea" id="RHEA:70576"/>
    </physiologicalReaction>
</comment>
<evidence type="ECO:0000256" key="1">
    <source>
        <dbReference type="ARBA" id="ARBA00034221"/>
    </source>
</evidence>
<organism evidence="5 6">
    <name type="scientific">Paenibacillus baimaensis</name>
    <dbReference type="NCBI Taxonomy" id="2982185"/>
    <lineage>
        <taxon>Bacteria</taxon>
        <taxon>Bacillati</taxon>
        <taxon>Bacillota</taxon>
        <taxon>Bacilli</taxon>
        <taxon>Bacillales</taxon>
        <taxon>Paenibacillaceae</taxon>
        <taxon>Paenibacillus</taxon>
    </lineage>
</organism>
<evidence type="ECO:0000256" key="3">
    <source>
        <dbReference type="ARBA" id="ARBA00048505"/>
    </source>
</evidence>
<protein>
    <submittedName>
        <fullName evidence="5">MBL fold metallo-hydrolase</fullName>
    </submittedName>
</protein>
<comment type="caution">
    <text evidence="5">The sequence shown here is derived from an EMBL/GenBank/DDBJ whole genome shotgun (WGS) entry which is preliminary data.</text>
</comment>
<dbReference type="SUPFAM" id="SSF56281">
    <property type="entry name" value="Metallo-hydrolase/oxidoreductase"/>
    <property type="match status" value="1"/>
</dbReference>
<feature type="domain" description="Metallo-beta-lactamase" evidence="4">
    <location>
        <begin position="49"/>
        <end position="107"/>
    </location>
</feature>
<dbReference type="Gene3D" id="3.60.15.10">
    <property type="entry name" value="Ribonuclease Z/Hydroxyacylglutathione hydrolase-like"/>
    <property type="match status" value="1"/>
</dbReference>
<gene>
    <name evidence="5" type="ORF">OB236_04580</name>
</gene>
<evidence type="ECO:0000256" key="2">
    <source>
        <dbReference type="ARBA" id="ARBA00034301"/>
    </source>
</evidence>
<comment type="function">
    <text evidence="2">Counteracts the endogenous Pycsar antiviral defense system. Phosphodiesterase that enables metal-dependent hydrolysis of host cyclic nucleotide Pycsar defense signals such as cCMP and cUMP.</text>
</comment>
<evidence type="ECO:0000259" key="4">
    <source>
        <dbReference type="Pfam" id="PF00753"/>
    </source>
</evidence>
<dbReference type="RefSeq" id="WP_262682967.1">
    <property type="nucleotide sequence ID" value="NZ_JAOQIO010000007.1"/>
</dbReference>
<dbReference type="InterPro" id="IPR001279">
    <property type="entry name" value="Metallo-B-lactamas"/>
</dbReference>
<reference evidence="5 6" key="1">
    <citation type="submission" date="2022-09" db="EMBL/GenBank/DDBJ databases">
        <authorList>
            <person name="Han X.L."/>
            <person name="Wang Q."/>
            <person name="Lu T."/>
        </authorList>
    </citation>
    <scope>NUCLEOTIDE SEQUENCE [LARGE SCALE GENOMIC DNA]</scope>
    <source>
        <strain evidence="5 6">WQ 127069</strain>
    </source>
</reference>
<evidence type="ECO:0000313" key="6">
    <source>
        <dbReference type="Proteomes" id="UP001652445"/>
    </source>
</evidence>
<dbReference type="InterPro" id="IPR052159">
    <property type="entry name" value="Competence_DNA_uptake"/>
</dbReference>
<dbReference type="EMBL" id="JAOQIO010000007">
    <property type="protein sequence ID" value="MCU6791402.1"/>
    <property type="molecule type" value="Genomic_DNA"/>
</dbReference>
<keyword evidence="6" id="KW-1185">Reference proteome</keyword>
<dbReference type="InterPro" id="IPR036866">
    <property type="entry name" value="RibonucZ/Hydroxyglut_hydro"/>
</dbReference>
<evidence type="ECO:0000313" key="5">
    <source>
        <dbReference type="EMBL" id="MCU6791402.1"/>
    </source>
</evidence>
<proteinExistence type="predicted"/>
<accession>A0ABT2U9T6</accession>
<dbReference type="Proteomes" id="UP001652445">
    <property type="component" value="Unassembled WGS sequence"/>
</dbReference>